<dbReference type="CDD" id="cd00303">
    <property type="entry name" value="retropepsin_like"/>
    <property type="match status" value="1"/>
</dbReference>
<evidence type="ECO:0000313" key="3">
    <source>
        <dbReference type="Proteomes" id="UP000504604"/>
    </source>
</evidence>
<evidence type="ECO:0000313" key="4">
    <source>
        <dbReference type="RefSeq" id="XP_020546936.1"/>
    </source>
</evidence>
<feature type="region of interest" description="Disordered" evidence="1">
    <location>
        <begin position="330"/>
        <end position="353"/>
    </location>
</feature>
<evidence type="ECO:0000259" key="2">
    <source>
        <dbReference type="Pfam" id="PF03732"/>
    </source>
</evidence>
<dbReference type="SUPFAM" id="SSF56672">
    <property type="entry name" value="DNA/RNA polymerases"/>
    <property type="match status" value="1"/>
</dbReference>
<dbReference type="PANTHER" id="PTHR15503:SF40">
    <property type="match status" value="1"/>
</dbReference>
<evidence type="ECO:0000256" key="1">
    <source>
        <dbReference type="SAM" id="MobiDB-lite"/>
    </source>
</evidence>
<feature type="compositionally biased region" description="Basic and acidic residues" evidence="1">
    <location>
        <begin position="140"/>
        <end position="151"/>
    </location>
</feature>
<dbReference type="Gene3D" id="3.10.10.10">
    <property type="entry name" value="HIV Type 1 Reverse Transcriptase, subunit A, domain 1"/>
    <property type="match status" value="1"/>
</dbReference>
<dbReference type="PANTHER" id="PTHR15503">
    <property type="entry name" value="LDOC1 RELATED"/>
    <property type="match status" value="1"/>
</dbReference>
<keyword evidence="3" id="KW-1185">Reference proteome</keyword>
<dbReference type="GeneID" id="110011314"/>
<dbReference type="Gene3D" id="2.40.70.10">
    <property type="entry name" value="Acid Proteases"/>
    <property type="match status" value="1"/>
</dbReference>
<dbReference type="InterPro" id="IPR043502">
    <property type="entry name" value="DNA/RNA_pol_sf"/>
</dbReference>
<gene>
    <name evidence="4" type="primary">LOC110011314</name>
</gene>
<dbReference type="Pfam" id="PF08284">
    <property type="entry name" value="RVP_2"/>
    <property type="match status" value="1"/>
</dbReference>
<dbReference type="InterPro" id="IPR032567">
    <property type="entry name" value="RTL1-rel"/>
</dbReference>
<dbReference type="AlphaFoldDB" id="A0A8M8USW1"/>
<name>A0A8M8USW1_SESIN</name>
<organism evidence="3 4">
    <name type="scientific">Sesamum indicum</name>
    <name type="common">Oriental sesame</name>
    <name type="synonym">Sesamum orientale</name>
    <dbReference type="NCBI Taxonomy" id="4182"/>
    <lineage>
        <taxon>Eukaryota</taxon>
        <taxon>Viridiplantae</taxon>
        <taxon>Streptophyta</taxon>
        <taxon>Embryophyta</taxon>
        <taxon>Tracheophyta</taxon>
        <taxon>Spermatophyta</taxon>
        <taxon>Magnoliopsida</taxon>
        <taxon>eudicotyledons</taxon>
        <taxon>Gunneridae</taxon>
        <taxon>Pentapetalae</taxon>
        <taxon>asterids</taxon>
        <taxon>lamiids</taxon>
        <taxon>Lamiales</taxon>
        <taxon>Pedaliaceae</taxon>
        <taxon>Sesamum</taxon>
    </lineage>
</organism>
<dbReference type="InterPro" id="IPR021109">
    <property type="entry name" value="Peptidase_aspartic_dom_sf"/>
</dbReference>
<sequence>MTSRSKSNVLGFQQNAHSSLQSYLSAPPLPIPNFFLFLVLCYKKRILLTYKDGTRMKELMDMQKKQELWLMEEKSKRQVHEQQVQAQFENMMGIQAGLQNSYSELVDSQKTIQLQLQGLLDQMQHLNRGKSVLGEAPVPPKERTPSSRPDSEFSGSQGCFPPISSIEFPRFNGDEPRGWIRKCQWYFQTVYTIPEDQRVSLASIHLSGRAELWFQGLVEKGLPSWQEFIEAVYERFEGRDPGAVLGEFNTLQQGTKSVEQYLENFEELKSHVMVFHSNFPESYYVTCFINGLRPDIKGQVISLRPTRLHQAVALAKNQENTVNAILQLANPNTKPWPHSKQFSAPKPTSNPLPPKLYHPPPKPMSRKMTTQAPIRRILSEAEMQARRSKNLCYNCDETFRPGHKCKQQFMYCILTEEEATFEQEEEGDPTDPPPIDMTVSVNALSGNTDFYTFRIKGRAYGHEIQILIDGVSTHCFLDIEAASKLGCVLEQTDPLVVSVADGREMISQWYCPTFSWEIQGQAFTHPMRTLTLGGCHMVLGGNWLRLYSPVEYDYNAMTVTVSQNGKKRGFQALTQKAELHMLSAKHISKMVTEDSYGFVGQLYAISVHPPLHNKLNSQQKDLSNLLAAFTDLFQEPQGLPPNREIEHKILLKQDAVPKKMHPYRYSFAQKGEIEAIVKGMLKDGIIRPSQSAFGSPVLLVKKKMEHGACVWTIDI</sequence>
<dbReference type="InterPro" id="IPR005162">
    <property type="entry name" value="Retrotrans_gag_dom"/>
</dbReference>
<dbReference type="OrthoDB" id="913048at2759"/>
<dbReference type="Pfam" id="PF03732">
    <property type="entry name" value="Retrotrans_gag"/>
    <property type="match status" value="1"/>
</dbReference>
<proteinExistence type="predicted"/>
<protein>
    <submittedName>
        <fullName evidence="4">Uncharacterized protein LOC110011314</fullName>
    </submittedName>
</protein>
<accession>A0A8M8USW1</accession>
<reference evidence="4" key="1">
    <citation type="submission" date="2025-08" db="UniProtKB">
        <authorList>
            <consortium name="RefSeq"/>
        </authorList>
    </citation>
    <scope>IDENTIFICATION</scope>
</reference>
<dbReference type="RefSeq" id="XP_020546936.1">
    <property type="nucleotide sequence ID" value="XM_020691277.1"/>
</dbReference>
<dbReference type="Proteomes" id="UP000504604">
    <property type="component" value="Linkage group LG2"/>
</dbReference>
<feature type="region of interest" description="Disordered" evidence="1">
    <location>
        <begin position="131"/>
        <end position="157"/>
    </location>
</feature>
<dbReference type="KEGG" id="sind:110011314"/>
<feature type="domain" description="Retrotransposon gag" evidence="2">
    <location>
        <begin position="201"/>
        <end position="294"/>
    </location>
</feature>